<feature type="region of interest" description="Disordered" evidence="1">
    <location>
        <begin position="1089"/>
        <end position="1110"/>
    </location>
</feature>
<feature type="transmembrane region" description="Helical" evidence="2">
    <location>
        <begin position="1029"/>
        <end position="1046"/>
    </location>
</feature>
<dbReference type="Proteomes" id="UP000774699">
    <property type="component" value="Unassembled WGS sequence"/>
</dbReference>
<evidence type="ECO:0000256" key="1">
    <source>
        <dbReference type="SAM" id="MobiDB-lite"/>
    </source>
</evidence>
<evidence type="ECO:0000256" key="2">
    <source>
        <dbReference type="SAM" id="Phobius"/>
    </source>
</evidence>
<dbReference type="AlphaFoldDB" id="A0A8T4C6A8"/>
<feature type="transmembrane region" description="Helical" evidence="2">
    <location>
        <begin position="1052"/>
        <end position="1072"/>
    </location>
</feature>
<sequence>MRWVFWFLLFFLMSGVFFPFVFAQAGDFGGEDSIPVDGTTSNSSPTPVGGFTSFDSWCTQAGFAYARVCDASSCPASSPALVCTSSFGSASPLSCSVLASPTKWGWHPSMSAECCNTADACVTQSTVSGWMVGVESQSSISQLINLLPGDIRGHKLVRRSKTNWVVVAESSSDAWATATNDGGQTWSPPFTLKALVSQTNLPSGVSLSTVQVGQPALALNPSGGVDLAFEVRDTSMNPVTSAVYYARCTQTNCGSSPAWSSAISIMDPLLIETNPGQASSKWLYAFGNPVLSVDALNNVHVIFDDQLTNLVTRFPGVLDRFCDTSTTCSSSHSNWNSPAMGTNIAEQNNGYPRSPHVGAFDTDMIAVWLDNVSLGNSTPALYVSRFESGSQTWGVPFAIASGNFSLPFVSEGKGRMLVAVMENASIRVWECGGSCFADSSTPTAWTDDTSVFSPINALSSIQSFGVQVSPYDDAEAILLATGQLAGNRQLFGVFSSPSIASPSLNRLSNTGLSFSWYGFSDVSGASQLTVSPDTEALVQWLGGTSTSTNTFDSSIFSSLGIAPAVSLVTPSTPTTWQSVSQSAYSQSTSFFVSDGDDADDLYVSAYLSPAPQGTTYVLRENVDLGIVQAGNSLFTDTCTGSNGFFTTELCTIELPLFDPTTQLSVPDGVYYLTLVVRDSSGNSTLVSTPGQITLDVSQAGVIVQSPAPLAQWTGPSTRQFVLSVTNPRFAQSLSLSIAGQSGGNAPSLGTYPISLFGTTQAGCVKLGADYNCTFSFVPTSSIPEGVYVLTFSAMQDGWLGAVATVNQVTFDAVGPIITQSSPSGSISSPPAQVSFTLRDFSGIASQVVTINGNSVPAACTPNGQTSVCTAPFPGNISSGTVLVAVNALDVYGNSSNPSFSFSISSGPTVPPGGGNGGGGGGGGAGGGGGGGGGVIPSIDDLIDTDENGNVIVGGTPIVIPKVVVETVGGFSNQVYYSVNEIVDVTGPSAHAIFIGLCVLAGIASDMVFRRVFTRVRADIYKQRERLLRVFLAGLFFAVPLTVGWFFSLVAGFIFTVMEIVGFIAAAYLFKLLQYYDTFGYKPILSATGSEAGIPSSSKNDLSSLVERPPI</sequence>
<keyword evidence="2" id="KW-0472">Membrane</keyword>
<organism evidence="3 4">
    <name type="scientific">Candidatus Iainarchaeum sp</name>
    <dbReference type="NCBI Taxonomy" id="3101447"/>
    <lineage>
        <taxon>Archaea</taxon>
        <taxon>Candidatus Iainarchaeota</taxon>
        <taxon>Candidatus Iainarchaeia</taxon>
        <taxon>Candidatus Iainarchaeales</taxon>
        <taxon>Candidatus Iainarchaeaceae</taxon>
        <taxon>Candidatus Iainarchaeum</taxon>
    </lineage>
</organism>
<evidence type="ECO:0000313" key="4">
    <source>
        <dbReference type="Proteomes" id="UP000774699"/>
    </source>
</evidence>
<evidence type="ECO:0000313" key="3">
    <source>
        <dbReference type="EMBL" id="MBM3282072.1"/>
    </source>
</evidence>
<dbReference type="EMBL" id="VGJJ01000009">
    <property type="protein sequence ID" value="MBM3282072.1"/>
    <property type="molecule type" value="Genomic_DNA"/>
</dbReference>
<dbReference type="SUPFAM" id="SSF50939">
    <property type="entry name" value="Sialidases"/>
    <property type="match status" value="1"/>
</dbReference>
<feature type="compositionally biased region" description="Gly residues" evidence="1">
    <location>
        <begin position="911"/>
        <end position="929"/>
    </location>
</feature>
<feature type="transmembrane region" description="Helical" evidence="2">
    <location>
        <begin position="989"/>
        <end position="1008"/>
    </location>
</feature>
<keyword evidence="2" id="KW-0812">Transmembrane</keyword>
<proteinExistence type="predicted"/>
<accession>A0A8T4C6A8</accession>
<protein>
    <submittedName>
        <fullName evidence="3">Uncharacterized protein</fullName>
    </submittedName>
</protein>
<comment type="caution">
    <text evidence="3">The sequence shown here is derived from an EMBL/GenBank/DDBJ whole genome shotgun (WGS) entry which is preliminary data.</text>
</comment>
<name>A0A8T4C6A8_9ARCH</name>
<reference evidence="3" key="1">
    <citation type="submission" date="2019-03" db="EMBL/GenBank/DDBJ databases">
        <title>Lake Tanganyika Metagenome-Assembled Genomes (MAGs).</title>
        <authorList>
            <person name="Tran P."/>
        </authorList>
    </citation>
    <scope>NUCLEOTIDE SEQUENCE</scope>
    <source>
        <strain evidence="3">M_DeepCast_50m_m2_156</strain>
    </source>
</reference>
<feature type="region of interest" description="Disordered" evidence="1">
    <location>
        <begin position="902"/>
        <end position="929"/>
    </location>
</feature>
<keyword evidence="2" id="KW-1133">Transmembrane helix</keyword>
<gene>
    <name evidence="3" type="ORF">FJY86_01880</name>
</gene>
<dbReference type="InterPro" id="IPR036278">
    <property type="entry name" value="Sialidase_sf"/>
</dbReference>